<accession>A0A858RB00</accession>
<reference evidence="1" key="1">
    <citation type="submission" date="2020-04" db="EMBL/GenBank/DDBJ databases">
        <title>A desert anoxygenic phototrophic bacterium fixes CO2 using RubisCO under aerobic conditions.</title>
        <authorList>
            <person name="Tang K."/>
        </authorList>
    </citation>
    <scope>NUCLEOTIDE SEQUENCE [LARGE SCALE GENOMIC DNA]</scope>
    <source>
        <strain evidence="1">MIMtkB3</strain>
    </source>
</reference>
<gene>
    <name evidence="1" type="ORF">HHL28_15545</name>
</gene>
<organism evidence="1 2">
    <name type="scientific">Aerophototrophica crusticola</name>
    <dbReference type="NCBI Taxonomy" id="1709002"/>
    <lineage>
        <taxon>Bacteria</taxon>
        <taxon>Pseudomonadati</taxon>
        <taxon>Pseudomonadota</taxon>
        <taxon>Alphaproteobacteria</taxon>
        <taxon>Rhodospirillales</taxon>
        <taxon>Rhodospirillaceae</taxon>
        <taxon>Aerophototrophica</taxon>
    </lineage>
</organism>
<protein>
    <submittedName>
        <fullName evidence="1">Uncharacterized protein</fullName>
    </submittedName>
</protein>
<proteinExistence type="predicted"/>
<dbReference type="KEGG" id="acru:HHL28_15545"/>
<dbReference type="AlphaFoldDB" id="A0A858RB00"/>
<name>A0A858RB00_9PROT</name>
<evidence type="ECO:0000313" key="1">
    <source>
        <dbReference type="EMBL" id="QJE74303.1"/>
    </source>
</evidence>
<dbReference type="Proteomes" id="UP000501891">
    <property type="component" value="Chromosome"/>
</dbReference>
<evidence type="ECO:0000313" key="2">
    <source>
        <dbReference type="Proteomes" id="UP000501891"/>
    </source>
</evidence>
<sequence>MLSPAVKRIVGLLEEIDRTPRSGLPEDELGEMLDRKGRLTVLLAHEPTCTVADAAAKLGVVLRRLRHDLAPDDPGRVTTFMLAEAVLDSLNTLAFTAPVAGAPAAVASPVAS</sequence>
<keyword evidence="2" id="KW-1185">Reference proteome</keyword>
<dbReference type="EMBL" id="CP051775">
    <property type="protein sequence ID" value="QJE74303.1"/>
    <property type="molecule type" value="Genomic_DNA"/>
</dbReference>